<protein>
    <recommendedName>
        <fullName evidence="13">G-protein coupled receptors family 1 profile domain-containing protein</fullName>
    </recommendedName>
</protein>
<feature type="transmembrane region" description="Helical" evidence="8">
    <location>
        <begin position="137"/>
        <end position="159"/>
    </location>
</feature>
<evidence type="ECO:0000256" key="4">
    <source>
        <dbReference type="ARBA" id="ARBA00023040"/>
    </source>
</evidence>
<feature type="transmembrane region" description="Helical" evidence="8">
    <location>
        <begin position="179"/>
        <end position="201"/>
    </location>
</feature>
<evidence type="ECO:0000256" key="7">
    <source>
        <dbReference type="ARBA" id="ARBA00023224"/>
    </source>
</evidence>
<evidence type="ECO:0000313" key="9">
    <source>
        <dbReference type="EMBL" id="CAF1494457.1"/>
    </source>
</evidence>
<evidence type="ECO:0000256" key="3">
    <source>
        <dbReference type="ARBA" id="ARBA00022989"/>
    </source>
</evidence>
<evidence type="ECO:0000256" key="5">
    <source>
        <dbReference type="ARBA" id="ARBA00023136"/>
    </source>
</evidence>
<keyword evidence="11" id="KW-1185">Reference proteome</keyword>
<organism evidence="9 12">
    <name type="scientific">Adineta ricciae</name>
    <name type="common">Rotifer</name>
    <dbReference type="NCBI Taxonomy" id="249248"/>
    <lineage>
        <taxon>Eukaryota</taxon>
        <taxon>Metazoa</taxon>
        <taxon>Spiralia</taxon>
        <taxon>Gnathifera</taxon>
        <taxon>Rotifera</taxon>
        <taxon>Eurotatoria</taxon>
        <taxon>Bdelloidea</taxon>
        <taxon>Adinetida</taxon>
        <taxon>Adinetidae</taxon>
        <taxon>Adineta</taxon>
    </lineage>
</organism>
<gene>
    <name evidence="9" type="ORF">EDS130_LOCUS42226</name>
    <name evidence="10" type="ORF">XAT740_LOCUS42520</name>
</gene>
<feature type="transmembrane region" description="Helical" evidence="8">
    <location>
        <begin position="29"/>
        <end position="50"/>
    </location>
</feature>
<dbReference type="GO" id="GO:0004930">
    <property type="term" value="F:G protein-coupled receptor activity"/>
    <property type="evidence" value="ECO:0007669"/>
    <property type="project" value="UniProtKB-KW"/>
</dbReference>
<comment type="subcellular location">
    <subcellularLocation>
        <location evidence="1">Membrane</location>
        <topology evidence="1">Multi-pass membrane protein</topology>
    </subcellularLocation>
</comment>
<proteinExistence type="predicted"/>
<evidence type="ECO:0000313" key="11">
    <source>
        <dbReference type="Proteomes" id="UP000663828"/>
    </source>
</evidence>
<keyword evidence="5 8" id="KW-0472">Membrane</keyword>
<keyword evidence="2 8" id="KW-0812">Transmembrane</keyword>
<dbReference type="Pfam" id="PF00001">
    <property type="entry name" value="7tm_1"/>
    <property type="match status" value="1"/>
</dbReference>
<name>A0A815SX77_ADIRI</name>
<evidence type="ECO:0008006" key="13">
    <source>
        <dbReference type="Google" id="ProtNLM"/>
    </source>
</evidence>
<feature type="transmembrane region" description="Helical" evidence="8">
    <location>
        <begin position="222"/>
        <end position="243"/>
    </location>
</feature>
<dbReference type="Proteomes" id="UP000663852">
    <property type="component" value="Unassembled WGS sequence"/>
</dbReference>
<evidence type="ECO:0000256" key="6">
    <source>
        <dbReference type="ARBA" id="ARBA00023170"/>
    </source>
</evidence>
<dbReference type="PANTHER" id="PTHR24243">
    <property type="entry name" value="G-PROTEIN COUPLED RECEPTOR"/>
    <property type="match status" value="1"/>
</dbReference>
<reference evidence="9" key="1">
    <citation type="submission" date="2021-02" db="EMBL/GenBank/DDBJ databases">
        <authorList>
            <person name="Nowell W R."/>
        </authorList>
    </citation>
    <scope>NUCLEOTIDE SEQUENCE</scope>
</reference>
<dbReference type="Proteomes" id="UP000663828">
    <property type="component" value="Unassembled WGS sequence"/>
</dbReference>
<dbReference type="SUPFAM" id="SSF81321">
    <property type="entry name" value="Family A G protein-coupled receptor-like"/>
    <property type="match status" value="1"/>
</dbReference>
<dbReference type="AlphaFoldDB" id="A0A815SX77"/>
<feature type="transmembrane region" description="Helical" evidence="8">
    <location>
        <begin position="62"/>
        <end position="83"/>
    </location>
</feature>
<sequence>MTSNISTTVITIDPSVVTLNIARIGIQRFGQLILFALDIIGCIFNIAIFLRPSMRTNSCANLCCLTWGLFISMLDFFMNYNLLNYSSAYCKIRSYSLTAAQLASRACVVLACFDRFLLCSQSVRQRSFCRSNIAVKVMLLTVTSCVCLSIYVLVVYNAFPQTRSCTTSSAIGKIIDTTVLFAFNLGTPALLMSTLSGLILWKLKQNSIRIARQRIHVRHRHLQLATMLIGQVILYTVTALPFVSTFVYMKITRYDPQSSKSAYRIAAESFGTFIFNALRIYFIFKLNIFDCVISDEFLCLYINSSKFSS</sequence>
<dbReference type="CDD" id="cd00637">
    <property type="entry name" value="7tm_classA_rhodopsin-like"/>
    <property type="match status" value="1"/>
</dbReference>
<evidence type="ECO:0000256" key="1">
    <source>
        <dbReference type="ARBA" id="ARBA00004141"/>
    </source>
</evidence>
<dbReference type="Gene3D" id="1.20.1070.10">
    <property type="entry name" value="Rhodopsin 7-helix transmembrane proteins"/>
    <property type="match status" value="1"/>
</dbReference>
<feature type="transmembrane region" description="Helical" evidence="8">
    <location>
        <begin position="263"/>
        <end position="284"/>
    </location>
</feature>
<keyword evidence="3 8" id="KW-1133">Transmembrane helix</keyword>
<comment type="caution">
    <text evidence="9">The sequence shown here is derived from an EMBL/GenBank/DDBJ whole genome shotgun (WGS) entry which is preliminary data.</text>
</comment>
<evidence type="ECO:0000313" key="10">
    <source>
        <dbReference type="EMBL" id="CAF1545951.1"/>
    </source>
</evidence>
<evidence type="ECO:0000256" key="8">
    <source>
        <dbReference type="SAM" id="Phobius"/>
    </source>
</evidence>
<dbReference type="EMBL" id="CAJNOJ010000602">
    <property type="protein sequence ID" value="CAF1494457.1"/>
    <property type="molecule type" value="Genomic_DNA"/>
</dbReference>
<evidence type="ECO:0000256" key="2">
    <source>
        <dbReference type="ARBA" id="ARBA00022692"/>
    </source>
</evidence>
<dbReference type="EMBL" id="CAJNOR010005111">
    <property type="protein sequence ID" value="CAF1545951.1"/>
    <property type="molecule type" value="Genomic_DNA"/>
</dbReference>
<dbReference type="GO" id="GO:0016020">
    <property type="term" value="C:membrane"/>
    <property type="evidence" value="ECO:0007669"/>
    <property type="project" value="UniProtKB-SubCell"/>
</dbReference>
<keyword evidence="6" id="KW-0675">Receptor</keyword>
<keyword evidence="4" id="KW-0297">G-protein coupled receptor</keyword>
<dbReference type="PANTHER" id="PTHR24243:SF208">
    <property type="entry name" value="PYROKININ-1 RECEPTOR"/>
    <property type="match status" value="1"/>
</dbReference>
<keyword evidence="7" id="KW-0807">Transducer</keyword>
<dbReference type="InterPro" id="IPR000276">
    <property type="entry name" value="GPCR_Rhodpsn"/>
</dbReference>
<evidence type="ECO:0000313" key="12">
    <source>
        <dbReference type="Proteomes" id="UP000663852"/>
    </source>
</evidence>
<accession>A0A815SX77</accession>